<dbReference type="RefSeq" id="WP_149620896.1">
    <property type="nucleotide sequence ID" value="NZ_VOBL01000029.1"/>
</dbReference>
<evidence type="ECO:0000256" key="1">
    <source>
        <dbReference type="SAM" id="Phobius"/>
    </source>
</evidence>
<proteinExistence type="predicted"/>
<sequence>MNAATRLGLYGLGVVVAFGGAFGIAGAVVPDSAIAGWTQDSEMNGHASRNAESSPEAINTVNGLALGANGYVLSPVKAPTGVGQSGTMSFQIQDAAGTAVTRYTTAHEKDLHLIVTRSDGSEFRHVHPELDQATGIWSTPWEWRQAGSYRVFADFAPAGSEALTLTRTLSVAGDFNPVSPQPARVDQMDGFTVSVDGELVAGTPNELTISVNRDGEPVTTVEPYLGAFGHLVALREGDLAYVHAHAEGQEPRAGDTAGPDIGFTAQVPTAGSYLLYLDLQVDGQVHTAKFVLDAAHAGATDSQSESHTEGH</sequence>
<name>A0A5B0E326_9MICC</name>
<gene>
    <name evidence="2" type="ORF">FQ154_18710</name>
</gene>
<dbReference type="Proteomes" id="UP000323856">
    <property type="component" value="Unassembled WGS sequence"/>
</dbReference>
<feature type="transmembrane region" description="Helical" evidence="1">
    <location>
        <begin position="7"/>
        <end position="29"/>
    </location>
</feature>
<dbReference type="OrthoDB" id="128043at2"/>
<dbReference type="EMBL" id="VOBL01000029">
    <property type="protein sequence ID" value="KAA0973334.1"/>
    <property type="molecule type" value="Genomic_DNA"/>
</dbReference>
<keyword evidence="1" id="KW-1133">Transmembrane helix</keyword>
<evidence type="ECO:0000313" key="2">
    <source>
        <dbReference type="EMBL" id="KAA0973334.1"/>
    </source>
</evidence>
<organism evidence="2 3">
    <name type="scientific">Paeniglutamicibacter gangotriensis</name>
    <dbReference type="NCBI Taxonomy" id="254787"/>
    <lineage>
        <taxon>Bacteria</taxon>
        <taxon>Bacillati</taxon>
        <taxon>Actinomycetota</taxon>
        <taxon>Actinomycetes</taxon>
        <taxon>Micrococcales</taxon>
        <taxon>Micrococcaceae</taxon>
        <taxon>Paeniglutamicibacter</taxon>
    </lineage>
</organism>
<accession>A0A5B0E326</accession>
<keyword evidence="1" id="KW-0472">Membrane</keyword>
<reference evidence="2 3" key="1">
    <citation type="submission" date="2019-07" db="EMBL/GenBank/DDBJ databases">
        <title>Analysis of the biochemical properties, biological activity and biotechnological potential of siderophores and biosurfactants produced by Antarctic psychrotolerant bacteria.</title>
        <authorList>
            <person name="Styczynski M."/>
            <person name="Krucon T."/>
            <person name="Decewicz P."/>
            <person name="Dziewit L."/>
        </authorList>
    </citation>
    <scope>NUCLEOTIDE SEQUENCE [LARGE SCALE GENOMIC DNA]</scope>
    <source>
        <strain evidence="2 3">ANT_H27</strain>
    </source>
</reference>
<dbReference type="AlphaFoldDB" id="A0A5B0E326"/>
<keyword evidence="1" id="KW-0812">Transmembrane</keyword>
<comment type="caution">
    <text evidence="2">The sequence shown here is derived from an EMBL/GenBank/DDBJ whole genome shotgun (WGS) entry which is preliminary data.</text>
</comment>
<evidence type="ECO:0000313" key="3">
    <source>
        <dbReference type="Proteomes" id="UP000323856"/>
    </source>
</evidence>
<protein>
    <submittedName>
        <fullName evidence="2">Heavy-metal-associated domain-containing protein</fullName>
    </submittedName>
</protein>